<reference evidence="1 2" key="1">
    <citation type="journal article" date="2016" name="Nat. Commun.">
        <title>Thousands of microbial genomes shed light on interconnected biogeochemical processes in an aquifer system.</title>
        <authorList>
            <person name="Anantharaman K."/>
            <person name="Brown C.T."/>
            <person name="Hug L.A."/>
            <person name="Sharon I."/>
            <person name="Castelle C.J."/>
            <person name="Probst A.J."/>
            <person name="Thomas B.C."/>
            <person name="Singh A."/>
            <person name="Wilkins M.J."/>
            <person name="Karaoz U."/>
            <person name="Brodie E.L."/>
            <person name="Williams K.H."/>
            <person name="Hubbard S.S."/>
            <person name="Banfield J.F."/>
        </authorList>
    </citation>
    <scope>NUCLEOTIDE SEQUENCE [LARGE SCALE GENOMIC DNA]</scope>
</reference>
<sequence>MNIPKSTIAYWLKGTKLTKEQKEKLKNRVSETAKANIQKRIARTLRILDEAKQSSAQSVPRISKKELWLMGIILYWKSQNKMDYKNGVRFTSSDPRLIKLFLKWLEDIGEIGNEEILFDIFINNGQKEYIEETRKYWSKMTGYPKPYFKRVYFQKPKKAALRKGVKKAEYGLLRIRVRSSSALARQISGWMSGIAGQL</sequence>
<accession>A0A1F8FCY1</accession>
<proteinExistence type="predicted"/>
<organism evidence="1 2">
    <name type="scientific">Candidatus Yanofskybacteria bacterium RIFCSPHIGHO2_02_FULL_41_11</name>
    <dbReference type="NCBI Taxonomy" id="1802675"/>
    <lineage>
        <taxon>Bacteria</taxon>
        <taxon>Candidatus Yanofskyibacteriota</taxon>
    </lineage>
</organism>
<evidence type="ECO:0000313" key="2">
    <source>
        <dbReference type="Proteomes" id="UP000177167"/>
    </source>
</evidence>
<dbReference type="AlphaFoldDB" id="A0A1F8FCY1"/>
<name>A0A1F8FCY1_9BACT</name>
<gene>
    <name evidence="1" type="ORF">A3J46_00490</name>
</gene>
<protein>
    <submittedName>
        <fullName evidence="1">Uncharacterized protein</fullName>
    </submittedName>
</protein>
<comment type="caution">
    <text evidence="1">The sequence shown here is derived from an EMBL/GenBank/DDBJ whole genome shotgun (WGS) entry which is preliminary data.</text>
</comment>
<evidence type="ECO:0000313" key="1">
    <source>
        <dbReference type="EMBL" id="OGN10129.1"/>
    </source>
</evidence>
<dbReference type="EMBL" id="MGJP01000015">
    <property type="protein sequence ID" value="OGN10129.1"/>
    <property type="molecule type" value="Genomic_DNA"/>
</dbReference>
<dbReference type="Proteomes" id="UP000177167">
    <property type="component" value="Unassembled WGS sequence"/>
</dbReference>